<proteinExistence type="predicted"/>
<dbReference type="AlphaFoldDB" id="A0A7G7GE44"/>
<dbReference type="InterPro" id="IPR037012">
    <property type="entry name" value="NanQ/TabA/YiaL_sf"/>
</dbReference>
<dbReference type="Gene3D" id="2.60.120.370">
    <property type="entry name" value="YhcH/YjgK/YiaL"/>
    <property type="match status" value="1"/>
</dbReference>
<evidence type="ECO:0000313" key="1">
    <source>
        <dbReference type="EMBL" id="QNF35428.1"/>
    </source>
</evidence>
<dbReference type="PANTHER" id="PTHR34986">
    <property type="entry name" value="EVOLVED BETA-GALACTOSIDASE SUBUNIT BETA"/>
    <property type="match status" value="1"/>
</dbReference>
<dbReference type="EMBL" id="CP055156">
    <property type="protein sequence ID" value="QNF35428.1"/>
    <property type="molecule type" value="Genomic_DNA"/>
</dbReference>
<protein>
    <submittedName>
        <fullName evidence="1">YhcH/YjgK/YiaL family protein</fullName>
    </submittedName>
</protein>
<sequence>MIFDHLQNAARYTVLHPDFEVAFNFLKNNKVADLPTGKHTIRGEEVFAIISDDFGFGGKEQARLESHRHYIDIQVVLAGTDVMGWQRLAACQNITEPYTPERDLIFYSDQPLVWFEVPADHFVIFYPEDTHAPLATADKLRKIVFKIAIQES</sequence>
<dbReference type="PANTHER" id="PTHR34986:SF1">
    <property type="entry name" value="PROTEIN YIAL"/>
    <property type="match status" value="1"/>
</dbReference>
<dbReference type="NCBIfam" id="TIGR00022">
    <property type="entry name" value="YhcH/YjgK/YiaL family protein"/>
    <property type="match status" value="1"/>
</dbReference>
<evidence type="ECO:0000313" key="2">
    <source>
        <dbReference type="Proteomes" id="UP000515237"/>
    </source>
</evidence>
<keyword evidence="2" id="KW-1185">Reference proteome</keyword>
<name>A0A7G7GE44_9BACT</name>
<dbReference type="Pfam" id="PF04074">
    <property type="entry name" value="DUF386"/>
    <property type="match status" value="1"/>
</dbReference>
<dbReference type="InterPro" id="IPR004375">
    <property type="entry name" value="NanQ/TabA/YiaL"/>
</dbReference>
<reference evidence="1 2" key="1">
    <citation type="journal article" date="2018" name="Int. J. Syst. Evol. Microbiol.">
        <title>Adhaeribacter swui sp. nov., isolated from wet mud.</title>
        <authorList>
            <person name="Kim D.U."/>
            <person name="Kim K.W."/>
            <person name="Kang M.S."/>
            <person name="Kim J.Y."/>
            <person name="Jang J.H."/>
            <person name="Kim M.K."/>
        </authorList>
    </citation>
    <scope>NUCLEOTIDE SEQUENCE [LARGE SCALE GENOMIC DNA]</scope>
    <source>
        <strain evidence="1 2">KCTC 52873</strain>
    </source>
</reference>
<dbReference type="SUPFAM" id="SSF51197">
    <property type="entry name" value="Clavaminate synthase-like"/>
    <property type="match status" value="1"/>
</dbReference>
<gene>
    <name evidence="1" type="ORF">HUW51_22950</name>
</gene>
<dbReference type="KEGG" id="aswu:HUW51_22950"/>
<accession>A0A7G7GE44</accession>
<organism evidence="1 2">
    <name type="scientific">Adhaeribacter swui</name>
    <dbReference type="NCBI Taxonomy" id="2086471"/>
    <lineage>
        <taxon>Bacteria</taxon>
        <taxon>Pseudomonadati</taxon>
        <taxon>Bacteroidota</taxon>
        <taxon>Cytophagia</taxon>
        <taxon>Cytophagales</taxon>
        <taxon>Hymenobacteraceae</taxon>
        <taxon>Adhaeribacter</taxon>
    </lineage>
</organism>
<dbReference type="GO" id="GO:0005829">
    <property type="term" value="C:cytosol"/>
    <property type="evidence" value="ECO:0007669"/>
    <property type="project" value="TreeGrafter"/>
</dbReference>
<dbReference type="RefSeq" id="WP_185271919.1">
    <property type="nucleotide sequence ID" value="NZ_CP055156.1"/>
</dbReference>
<dbReference type="Proteomes" id="UP000515237">
    <property type="component" value="Chromosome"/>
</dbReference>